<protein>
    <submittedName>
        <fullName evidence="2">Glycosyltransferase</fullName>
        <ecNumber evidence="2">2.4.-.-</ecNumber>
    </submittedName>
</protein>
<dbReference type="GO" id="GO:0016757">
    <property type="term" value="F:glycosyltransferase activity"/>
    <property type="evidence" value="ECO:0007669"/>
    <property type="project" value="UniProtKB-KW"/>
</dbReference>
<dbReference type="EMBL" id="JBHTCR010000003">
    <property type="protein sequence ID" value="MFC7346664.1"/>
    <property type="molecule type" value="Genomic_DNA"/>
</dbReference>
<dbReference type="Pfam" id="PF00535">
    <property type="entry name" value="Glycos_transf_2"/>
    <property type="match status" value="1"/>
</dbReference>
<dbReference type="InterPro" id="IPR029044">
    <property type="entry name" value="Nucleotide-diphossugar_trans"/>
</dbReference>
<gene>
    <name evidence="2" type="ORF">ACFQO9_08060</name>
</gene>
<name>A0ABW2LVR3_9FLAO</name>
<dbReference type="RefSeq" id="WP_378176507.1">
    <property type="nucleotide sequence ID" value="NZ_JBHTCR010000003.1"/>
</dbReference>
<evidence type="ECO:0000259" key="1">
    <source>
        <dbReference type="Pfam" id="PF00535"/>
    </source>
</evidence>
<organism evidence="2 3">
    <name type="scientific">Chryseobacterium zhengzhouense</name>
    <dbReference type="NCBI Taxonomy" id="1636086"/>
    <lineage>
        <taxon>Bacteria</taxon>
        <taxon>Pseudomonadati</taxon>
        <taxon>Bacteroidota</taxon>
        <taxon>Flavobacteriia</taxon>
        <taxon>Flavobacteriales</taxon>
        <taxon>Weeksellaceae</taxon>
        <taxon>Chryseobacterium group</taxon>
        <taxon>Chryseobacterium</taxon>
    </lineage>
</organism>
<sequence>MNINEKLVSVFMISYNQQDYIIEALQSVLNQKTDFDFQVILSDDCSTDSTQNVVDRFLENHPKKESVTFIKQEKNLGWMPNFIFTLKKCQESGAKYIAMCEGDDFWTDENKLQKQITLLEQNPEVVLACHQYQELYNDGSTVDFPYFRKDFFKGNESFTFSQSDFEEFMKIQTMTVVFRSSALDLSLREKYDFYCDTHIKHHILDHGLGLYTKDFHAIYRIHGKNVFASLKRRQRSEFSYNVYNDLINKNKSVKYKSSRDVVMKDRVEIELSSRKHNFFNGYYHKLLIQQLADSGSIAQYIKNLWKGI</sequence>
<dbReference type="PANTHER" id="PTHR22916:SF3">
    <property type="entry name" value="UDP-GLCNAC:BETAGAL BETA-1,3-N-ACETYLGLUCOSAMINYLTRANSFERASE-LIKE PROTEIN 1"/>
    <property type="match status" value="1"/>
</dbReference>
<dbReference type="PANTHER" id="PTHR22916">
    <property type="entry name" value="GLYCOSYLTRANSFERASE"/>
    <property type="match status" value="1"/>
</dbReference>
<feature type="domain" description="Glycosyltransferase 2-like" evidence="1">
    <location>
        <begin position="9"/>
        <end position="181"/>
    </location>
</feature>
<comment type="caution">
    <text evidence="2">The sequence shown here is derived from an EMBL/GenBank/DDBJ whole genome shotgun (WGS) entry which is preliminary data.</text>
</comment>
<evidence type="ECO:0000313" key="2">
    <source>
        <dbReference type="EMBL" id="MFC7346664.1"/>
    </source>
</evidence>
<dbReference type="InterPro" id="IPR001173">
    <property type="entry name" value="Glyco_trans_2-like"/>
</dbReference>
<proteinExistence type="predicted"/>
<dbReference type="Gene3D" id="3.90.550.10">
    <property type="entry name" value="Spore Coat Polysaccharide Biosynthesis Protein SpsA, Chain A"/>
    <property type="match status" value="1"/>
</dbReference>
<keyword evidence="3" id="KW-1185">Reference proteome</keyword>
<keyword evidence="2" id="KW-0328">Glycosyltransferase</keyword>
<keyword evidence="2" id="KW-0808">Transferase</keyword>
<dbReference type="SUPFAM" id="SSF53448">
    <property type="entry name" value="Nucleotide-diphospho-sugar transferases"/>
    <property type="match status" value="1"/>
</dbReference>
<accession>A0ABW2LVR3</accession>
<dbReference type="Proteomes" id="UP001596550">
    <property type="component" value="Unassembled WGS sequence"/>
</dbReference>
<reference evidence="3" key="1">
    <citation type="journal article" date="2019" name="Int. J. Syst. Evol. Microbiol.">
        <title>The Global Catalogue of Microorganisms (GCM) 10K type strain sequencing project: providing services to taxonomists for standard genome sequencing and annotation.</title>
        <authorList>
            <consortium name="The Broad Institute Genomics Platform"/>
            <consortium name="The Broad Institute Genome Sequencing Center for Infectious Disease"/>
            <person name="Wu L."/>
            <person name="Ma J."/>
        </authorList>
    </citation>
    <scope>NUCLEOTIDE SEQUENCE [LARGE SCALE GENOMIC DNA]</scope>
    <source>
        <strain evidence="3">CCUG 54781</strain>
    </source>
</reference>
<evidence type="ECO:0000313" key="3">
    <source>
        <dbReference type="Proteomes" id="UP001596550"/>
    </source>
</evidence>
<dbReference type="EC" id="2.4.-.-" evidence="2"/>